<feature type="region of interest" description="Disordered" evidence="9">
    <location>
        <begin position="696"/>
        <end position="758"/>
    </location>
</feature>
<evidence type="ECO:0000256" key="10">
    <source>
        <dbReference type="SAM" id="Phobius"/>
    </source>
</evidence>
<keyword evidence="8" id="KW-0175">Coiled coil</keyword>
<evidence type="ECO:0000256" key="9">
    <source>
        <dbReference type="SAM" id="MobiDB-lite"/>
    </source>
</evidence>
<dbReference type="InParanoid" id="I2H469"/>
<dbReference type="HOGENOM" id="CLU_004038_1_0_1"/>
<dbReference type="PROSITE" id="PS50048">
    <property type="entry name" value="ZN2_CY6_FUNGAL_2"/>
    <property type="match status" value="1"/>
</dbReference>
<dbReference type="Gene3D" id="4.10.240.10">
    <property type="entry name" value="Zn(2)-C6 fungal-type DNA-binding domain"/>
    <property type="match status" value="1"/>
</dbReference>
<dbReference type="Pfam" id="PF00172">
    <property type="entry name" value="Zn_clus"/>
    <property type="match status" value="1"/>
</dbReference>
<evidence type="ECO:0000256" key="8">
    <source>
        <dbReference type="SAM" id="Coils"/>
    </source>
</evidence>
<dbReference type="PROSITE" id="PS00463">
    <property type="entry name" value="ZN2_CY6_FUNGAL_1"/>
    <property type="match status" value="1"/>
</dbReference>
<feature type="transmembrane region" description="Helical" evidence="10">
    <location>
        <begin position="1049"/>
        <end position="1067"/>
    </location>
</feature>
<feature type="region of interest" description="Disordered" evidence="9">
    <location>
        <begin position="659"/>
        <end position="682"/>
    </location>
</feature>
<keyword evidence="13" id="KW-1185">Reference proteome</keyword>
<evidence type="ECO:0000313" key="12">
    <source>
        <dbReference type="EMBL" id="CCH61171.1"/>
    </source>
</evidence>
<dbReference type="SUPFAM" id="SSF57701">
    <property type="entry name" value="Zn2/Cys6 DNA-binding domain"/>
    <property type="match status" value="1"/>
</dbReference>
<dbReference type="eggNOG" id="ENOG502QS9Q">
    <property type="taxonomic scope" value="Eukaryota"/>
</dbReference>
<accession>I2H469</accession>
<keyword evidence="7" id="KW-0539">Nucleus</keyword>
<feature type="compositionally biased region" description="Polar residues" evidence="9">
    <location>
        <begin position="728"/>
        <end position="748"/>
    </location>
</feature>
<dbReference type="AlphaFoldDB" id="I2H469"/>
<evidence type="ECO:0000256" key="1">
    <source>
        <dbReference type="ARBA" id="ARBA00004123"/>
    </source>
</evidence>
<evidence type="ECO:0000256" key="3">
    <source>
        <dbReference type="ARBA" id="ARBA00022833"/>
    </source>
</evidence>
<dbReference type="OrthoDB" id="2399539at2759"/>
<evidence type="ECO:0000256" key="4">
    <source>
        <dbReference type="ARBA" id="ARBA00023015"/>
    </source>
</evidence>
<dbReference type="GeneID" id="14496164"/>
<dbReference type="GO" id="GO:0006351">
    <property type="term" value="P:DNA-templated transcription"/>
    <property type="evidence" value="ECO:0007669"/>
    <property type="project" value="InterPro"/>
</dbReference>
<comment type="subcellular location">
    <subcellularLocation>
        <location evidence="1">Nucleus</location>
    </subcellularLocation>
</comment>
<dbReference type="GO" id="GO:0005634">
    <property type="term" value="C:nucleus"/>
    <property type="evidence" value="ECO:0007669"/>
    <property type="project" value="UniProtKB-SubCell"/>
</dbReference>
<evidence type="ECO:0000256" key="5">
    <source>
        <dbReference type="ARBA" id="ARBA00023125"/>
    </source>
</evidence>
<evidence type="ECO:0000313" key="13">
    <source>
        <dbReference type="Proteomes" id="UP000002866"/>
    </source>
</evidence>
<feature type="region of interest" description="Disordered" evidence="9">
    <location>
        <begin position="861"/>
        <end position="886"/>
    </location>
</feature>
<keyword evidence="5" id="KW-0238">DNA-binding</keyword>
<dbReference type="RefSeq" id="XP_004180690.1">
    <property type="nucleotide sequence ID" value="XM_004180642.1"/>
</dbReference>
<dbReference type="CDD" id="cd00067">
    <property type="entry name" value="GAL4"/>
    <property type="match status" value="1"/>
</dbReference>
<dbReference type="GO" id="GO:0000981">
    <property type="term" value="F:DNA-binding transcription factor activity, RNA polymerase II-specific"/>
    <property type="evidence" value="ECO:0007669"/>
    <property type="project" value="InterPro"/>
</dbReference>
<dbReference type="GO" id="GO:0008270">
    <property type="term" value="F:zinc ion binding"/>
    <property type="evidence" value="ECO:0007669"/>
    <property type="project" value="InterPro"/>
</dbReference>
<keyword evidence="2" id="KW-0479">Metal-binding</keyword>
<dbReference type="GO" id="GO:0043565">
    <property type="term" value="F:sequence-specific DNA binding"/>
    <property type="evidence" value="ECO:0007669"/>
    <property type="project" value="TreeGrafter"/>
</dbReference>
<dbReference type="GO" id="GO:0045944">
    <property type="term" value="P:positive regulation of transcription by RNA polymerase II"/>
    <property type="evidence" value="ECO:0007669"/>
    <property type="project" value="TreeGrafter"/>
</dbReference>
<sequence length="1073" mass="121052">MGRPKKDVSEKKLELFQLELERAGNNASQLIQDKRGRSRSCLLCRRRKQKCDHKLPSCTACLKAAVKCIQPTNYRAPSVNLSNSPVGSGTIDISGGGMPMPSGVPSGMPSGMPIGKSPPLNPGHVQKPNEDDKKNDYTKLLERKLKYLEKLIDLNPSGVTYKKKKENYKKITQFLGAIPPIEPHGSGSDTRRKNVKYSIPMLASDSLDSIDFSKCIFGKYNLKEFMMYDPAFEFNERLSRTFLDIFFNKIQFKYPLLNEAEIYAFHENYIRDDIYGYSEKSFHFNCGRVWMVYCISSCLCSPQGNGNSAANSETHEGYPSVRYFSTAVRHITKCGDQLGNMEKIELLTLLVLYLLRTDRDSIVLYEIIVDVMAIVKDVLGLNRGGYDEEHKRVFWCVYLLERMICVAVGKEYTIQEREVNVALMTDTHRYKFLNENIRLFRIESRFVTELKLLPQNKIHRSNESRTKHELQIVERYYKELEQWQLDEESIKNELNKYENEALKLNYYQSVRLLIEPYLEVLNTESKLFRECQSSAGRICQIYKNLNQRSKNGHSTPSVHTVFIAGVTLIYCMWLSRNQDDKRRRKLGDSSKHTRPLVSGSLFSNLDDLRACSICLYVMTERSGFARLFRDTFDQLMNATVGNLIERCGPDSSELIYISKKRHGKHHTDAGRQQRNRMLEGNPIPKSLSHLLIQEDKKEAEAQAEAEAEAQAQAQAQPNGDQDYPATTHAVSTPSSTGTGDLPLRSTQPAVAPAESATPTLSATAPLQVVKKPANSREFFDWETFQQQAFLQQQQAQQNLQIYLSTLNRELPAAGTPGLAAANTQMFEPESLAKDLQVQAQAQAQAQAQMQLQLQLQHRDTAAATLPGSQSSGQPVQTGFGLAIPAQTPTGAAPHAAHYAPHESVTDMITNISTWTNDSVTGFAQQCRKRQRRGVVDLAFFRLRRGVADGETRTRACVRRLCGSARLRLICGIIWALSPGSRGDSHVSFGFLLWCLSCLVFAFAVAFVVLWPLFRRCRCRFGRGVASSVACRRGIYSGCWRVFETKDCRLVVCLFACLLVCLLLLARLSCCLVA</sequence>
<keyword evidence="10" id="KW-0812">Transmembrane</keyword>
<evidence type="ECO:0000256" key="7">
    <source>
        <dbReference type="ARBA" id="ARBA00023242"/>
    </source>
</evidence>
<evidence type="ECO:0000256" key="6">
    <source>
        <dbReference type="ARBA" id="ARBA00023163"/>
    </source>
</evidence>
<name>I2H469_HENB6</name>
<dbReference type="PANTHER" id="PTHR47782:SF12">
    <property type="entry name" value="ZN(II)2CYS6 TRANSCRIPTION FACTOR (EUROFUNG)"/>
    <property type="match status" value="1"/>
</dbReference>
<dbReference type="Pfam" id="PF04082">
    <property type="entry name" value="Fungal_trans"/>
    <property type="match status" value="1"/>
</dbReference>
<feature type="domain" description="Zn(2)-C6 fungal-type" evidence="11">
    <location>
        <begin position="40"/>
        <end position="70"/>
    </location>
</feature>
<dbReference type="Proteomes" id="UP000002866">
    <property type="component" value="Chromosome 5"/>
</dbReference>
<feature type="transmembrane region" description="Helical" evidence="10">
    <location>
        <begin position="990"/>
        <end position="1013"/>
    </location>
</feature>
<organism evidence="12 13">
    <name type="scientific">Henningerozyma blattae (strain ATCC 34711 / CBS 6284 / DSM 70876 / NBRC 10599 / NRRL Y-10934 / UCD 77-7)</name>
    <name type="common">Yeast</name>
    <name type="synonym">Tetrapisispora blattae</name>
    <dbReference type="NCBI Taxonomy" id="1071380"/>
    <lineage>
        <taxon>Eukaryota</taxon>
        <taxon>Fungi</taxon>
        <taxon>Dikarya</taxon>
        <taxon>Ascomycota</taxon>
        <taxon>Saccharomycotina</taxon>
        <taxon>Saccharomycetes</taxon>
        <taxon>Saccharomycetales</taxon>
        <taxon>Saccharomycetaceae</taxon>
        <taxon>Henningerozyma</taxon>
    </lineage>
</organism>
<evidence type="ECO:0000256" key="2">
    <source>
        <dbReference type="ARBA" id="ARBA00022723"/>
    </source>
</evidence>
<dbReference type="EMBL" id="HE806320">
    <property type="protein sequence ID" value="CCH61171.1"/>
    <property type="molecule type" value="Genomic_DNA"/>
</dbReference>
<dbReference type="PANTHER" id="PTHR47782">
    <property type="entry name" value="ZN(II)2CYS6 TRANSCRIPTION FACTOR (EUROFUNG)-RELATED"/>
    <property type="match status" value="1"/>
</dbReference>
<keyword evidence="6" id="KW-0804">Transcription</keyword>
<feature type="coiled-coil region" evidence="8">
    <location>
        <begin position="473"/>
        <end position="500"/>
    </location>
</feature>
<keyword evidence="10" id="KW-1133">Transmembrane helix</keyword>
<gene>
    <name evidence="12" type="primary">TBLA0E01110</name>
    <name evidence="12" type="ORF">TBLA_0E01110</name>
</gene>
<dbReference type="InterPro" id="IPR001138">
    <property type="entry name" value="Zn2Cys6_DnaBD"/>
</dbReference>
<reference evidence="12 13" key="1">
    <citation type="journal article" date="2011" name="Proc. Natl. Acad. Sci. U.S.A.">
        <title>Evolutionary erosion of yeast sex chromosomes by mating-type switching accidents.</title>
        <authorList>
            <person name="Gordon J.L."/>
            <person name="Armisen D."/>
            <person name="Proux-Wera E."/>
            <person name="Oheigeartaigh S.S."/>
            <person name="Byrne K.P."/>
            <person name="Wolfe K.H."/>
        </authorList>
    </citation>
    <scope>NUCLEOTIDE SEQUENCE [LARGE SCALE GENOMIC DNA]</scope>
    <source>
        <strain evidence="13">ATCC 34711 / CBS 6284 / DSM 70876 / NBRC 10599 / NRRL Y-10934 / UCD 77-7</strain>
    </source>
</reference>
<keyword evidence="4" id="KW-0805">Transcription regulation</keyword>
<dbReference type="InterPro" id="IPR052202">
    <property type="entry name" value="Yeast_MetPath_Reg"/>
</dbReference>
<dbReference type="InterPro" id="IPR036864">
    <property type="entry name" value="Zn2-C6_fun-type_DNA-bd_sf"/>
</dbReference>
<keyword evidence="10" id="KW-0472">Membrane</keyword>
<protein>
    <recommendedName>
        <fullName evidence="11">Zn(2)-C6 fungal-type domain-containing protein</fullName>
    </recommendedName>
</protein>
<keyword evidence="3" id="KW-0862">Zinc</keyword>
<evidence type="ECO:0000259" key="11">
    <source>
        <dbReference type="PROSITE" id="PS50048"/>
    </source>
</evidence>
<dbReference type="KEGG" id="tbl:TBLA_0E01110"/>
<feature type="compositionally biased region" description="Polar residues" evidence="9">
    <location>
        <begin position="866"/>
        <end position="876"/>
    </location>
</feature>
<dbReference type="CDD" id="cd12148">
    <property type="entry name" value="fungal_TF_MHR"/>
    <property type="match status" value="1"/>
</dbReference>
<dbReference type="InterPro" id="IPR007219">
    <property type="entry name" value="XnlR_reg_dom"/>
</dbReference>
<proteinExistence type="predicted"/>
<dbReference type="SMART" id="SM00066">
    <property type="entry name" value="GAL4"/>
    <property type="match status" value="1"/>
</dbReference>